<keyword evidence="4" id="KW-1185">Reference proteome</keyword>
<proteinExistence type="predicted"/>
<keyword evidence="1" id="KW-0378">Hydrolase</keyword>
<protein>
    <submittedName>
        <fullName evidence="3">Peptidase S9</fullName>
    </submittedName>
</protein>
<dbReference type="Pfam" id="PF00326">
    <property type="entry name" value="Peptidase_S9"/>
    <property type="match status" value="1"/>
</dbReference>
<evidence type="ECO:0000313" key="4">
    <source>
        <dbReference type="Proteomes" id="UP000180098"/>
    </source>
</evidence>
<feature type="domain" description="Peptidase S9 prolyl oligopeptidase catalytic" evidence="2">
    <location>
        <begin position="79"/>
        <end position="270"/>
    </location>
</feature>
<dbReference type="PANTHER" id="PTHR42776">
    <property type="entry name" value="SERINE PEPTIDASE S9 FAMILY MEMBER"/>
    <property type="match status" value="1"/>
</dbReference>
<sequence length="272" mass="31325">MIFHVTYISQGLKINGYLALPNDLKVSLQHLRSYFPESVEQVAYSIIPQTKTLDNMKLPGFIYCRGGIGRFGRVKMHWIEHFASFGYVVFAPCYRGNEGSEGRDEFGGRDQEDVFSAYRIMENLPFVDNGRISVMGFSRGSINATQTAINMPNIHKLILWSGVSDLGKTYEDRIDLRRMFKRVIGGTPTKFPELYEVRSPIHMVEKIQCPTLVIHGTKDEQVLVTHGENMIKKLKHYDKKATYHRYDGYGHHFPINVHSQAVKKMFQWIESN</sequence>
<reference evidence="3 4" key="1">
    <citation type="submission" date="2016-10" db="EMBL/GenBank/DDBJ databases">
        <title>Draft genome sequences of four alkaliphilic bacteria belonging to the Anaerobacillus genus.</title>
        <authorList>
            <person name="Bassil N.M."/>
            <person name="Lloyd J.R."/>
        </authorList>
    </citation>
    <scope>NUCLEOTIDE SEQUENCE [LARGE SCALE GENOMIC DNA]</scope>
    <source>
        <strain evidence="3 4">DSM 15340</strain>
    </source>
</reference>
<dbReference type="OrthoDB" id="9812921at2"/>
<name>A0A1S2LGV4_9BACI</name>
<evidence type="ECO:0000313" key="3">
    <source>
        <dbReference type="EMBL" id="OIJ11611.1"/>
    </source>
</evidence>
<dbReference type="SUPFAM" id="SSF53474">
    <property type="entry name" value="alpha/beta-Hydrolases"/>
    <property type="match status" value="1"/>
</dbReference>
<dbReference type="InterPro" id="IPR029058">
    <property type="entry name" value="AB_hydrolase_fold"/>
</dbReference>
<dbReference type="AlphaFoldDB" id="A0A1S2LGV4"/>
<evidence type="ECO:0000256" key="1">
    <source>
        <dbReference type="ARBA" id="ARBA00022801"/>
    </source>
</evidence>
<comment type="caution">
    <text evidence="3">The sequence shown here is derived from an EMBL/GenBank/DDBJ whole genome shotgun (WGS) entry which is preliminary data.</text>
</comment>
<gene>
    <name evidence="3" type="ORF">BKP35_11770</name>
</gene>
<dbReference type="PANTHER" id="PTHR42776:SF27">
    <property type="entry name" value="DIPEPTIDYL PEPTIDASE FAMILY MEMBER 6"/>
    <property type="match status" value="1"/>
</dbReference>
<evidence type="ECO:0000259" key="2">
    <source>
        <dbReference type="Pfam" id="PF00326"/>
    </source>
</evidence>
<dbReference type="EMBL" id="MLQQ01000026">
    <property type="protein sequence ID" value="OIJ11611.1"/>
    <property type="molecule type" value="Genomic_DNA"/>
</dbReference>
<accession>A0A1S2LGV4</accession>
<dbReference type="GO" id="GO:0006508">
    <property type="term" value="P:proteolysis"/>
    <property type="evidence" value="ECO:0007669"/>
    <property type="project" value="InterPro"/>
</dbReference>
<dbReference type="GO" id="GO:0004252">
    <property type="term" value="F:serine-type endopeptidase activity"/>
    <property type="evidence" value="ECO:0007669"/>
    <property type="project" value="TreeGrafter"/>
</dbReference>
<dbReference type="Gene3D" id="3.40.50.1820">
    <property type="entry name" value="alpha/beta hydrolase"/>
    <property type="match status" value="1"/>
</dbReference>
<organism evidence="3 4">
    <name type="scientific">Anaerobacillus arseniciselenatis</name>
    <dbReference type="NCBI Taxonomy" id="85682"/>
    <lineage>
        <taxon>Bacteria</taxon>
        <taxon>Bacillati</taxon>
        <taxon>Bacillota</taxon>
        <taxon>Bacilli</taxon>
        <taxon>Bacillales</taxon>
        <taxon>Bacillaceae</taxon>
        <taxon>Anaerobacillus</taxon>
    </lineage>
</organism>
<dbReference type="InterPro" id="IPR001375">
    <property type="entry name" value="Peptidase_S9_cat"/>
</dbReference>
<dbReference type="Proteomes" id="UP000180098">
    <property type="component" value="Unassembled WGS sequence"/>
</dbReference>